<dbReference type="Proteomes" id="UP000297716">
    <property type="component" value="Unassembled WGS sequence"/>
</dbReference>
<evidence type="ECO:0000256" key="1">
    <source>
        <dbReference type="SAM" id="MobiDB-lite"/>
    </source>
</evidence>
<feature type="compositionally biased region" description="Polar residues" evidence="1">
    <location>
        <begin position="98"/>
        <end position="116"/>
    </location>
</feature>
<feature type="region of interest" description="Disordered" evidence="1">
    <location>
        <begin position="54"/>
        <end position="123"/>
    </location>
</feature>
<dbReference type="EMBL" id="SKBN01000499">
    <property type="protein sequence ID" value="TGJ76605.1"/>
    <property type="molecule type" value="Genomic_DNA"/>
</dbReference>
<reference evidence="2 3" key="1">
    <citation type="submission" date="2019-03" db="EMBL/GenBank/DDBJ databases">
        <title>Draft genome sequence of Xylaria hypoxylon DSM 108379, a ubiquitous saprotrophic-parasitic fungi on hardwood.</title>
        <authorList>
            <person name="Buettner E."/>
            <person name="Leonhardt S."/>
            <person name="Gebauer A.M."/>
            <person name="Liers C."/>
            <person name="Hofrichter M."/>
            <person name="Kellner H."/>
        </authorList>
    </citation>
    <scope>NUCLEOTIDE SEQUENCE [LARGE SCALE GENOMIC DNA]</scope>
    <source>
        <strain evidence="2 3">DSM 108379</strain>
    </source>
</reference>
<dbReference type="AlphaFoldDB" id="A0A4Z0YAW1"/>
<feature type="compositionally biased region" description="Polar residues" evidence="1">
    <location>
        <begin position="173"/>
        <end position="182"/>
    </location>
</feature>
<evidence type="ECO:0000313" key="2">
    <source>
        <dbReference type="EMBL" id="TGJ76605.1"/>
    </source>
</evidence>
<feature type="region of interest" description="Disordered" evidence="1">
    <location>
        <begin position="157"/>
        <end position="203"/>
    </location>
</feature>
<proteinExistence type="predicted"/>
<evidence type="ECO:0000313" key="3">
    <source>
        <dbReference type="Proteomes" id="UP000297716"/>
    </source>
</evidence>
<protein>
    <submittedName>
        <fullName evidence="2">Uncharacterized protein</fullName>
    </submittedName>
</protein>
<keyword evidence="3" id="KW-1185">Reference proteome</keyword>
<organism evidence="2 3">
    <name type="scientific">Xylaria hypoxylon</name>
    <dbReference type="NCBI Taxonomy" id="37992"/>
    <lineage>
        <taxon>Eukaryota</taxon>
        <taxon>Fungi</taxon>
        <taxon>Dikarya</taxon>
        <taxon>Ascomycota</taxon>
        <taxon>Pezizomycotina</taxon>
        <taxon>Sordariomycetes</taxon>
        <taxon>Xylariomycetidae</taxon>
        <taxon>Xylariales</taxon>
        <taxon>Xylariaceae</taxon>
        <taxon>Xylaria</taxon>
    </lineage>
</organism>
<gene>
    <name evidence="2" type="ORF">E0Z10_g10852</name>
</gene>
<sequence>MARKSHHRSRSSIDRVLDLLAGLDENQMEALLREAESTVAGNIPVSKGIDFFGRPGLIPTSTHPPPPPPAPRRKFLTSLSPRKQTELRRRQSKRASTHQDASAGNTGNSESIQSSKKTPRSYKRISRPVFSLPAPAATADLTELLAAYLLDTPAALPSSPTPSFTLSSPITPRSQFSPNAQSGRERPEPDLLEPSPPRASRTLDIFGRPVKGLTRKISGIFEVLDDAGSIAQSIGQRR</sequence>
<feature type="compositionally biased region" description="Low complexity" evidence="1">
    <location>
        <begin position="157"/>
        <end position="172"/>
    </location>
</feature>
<comment type="caution">
    <text evidence="2">The sequence shown here is derived from an EMBL/GenBank/DDBJ whole genome shotgun (WGS) entry which is preliminary data.</text>
</comment>
<name>A0A4Z0YAW1_9PEZI</name>
<dbReference type="OrthoDB" id="4588567at2759"/>
<accession>A0A4Z0YAW1</accession>